<organism evidence="6 7">
    <name type="scientific">Pogonophryne albipinna</name>
    <dbReference type="NCBI Taxonomy" id="1090488"/>
    <lineage>
        <taxon>Eukaryota</taxon>
        <taxon>Metazoa</taxon>
        <taxon>Chordata</taxon>
        <taxon>Craniata</taxon>
        <taxon>Vertebrata</taxon>
        <taxon>Euteleostomi</taxon>
        <taxon>Actinopterygii</taxon>
        <taxon>Neopterygii</taxon>
        <taxon>Teleostei</taxon>
        <taxon>Neoteleostei</taxon>
        <taxon>Acanthomorphata</taxon>
        <taxon>Eupercaria</taxon>
        <taxon>Perciformes</taxon>
        <taxon>Notothenioidei</taxon>
        <taxon>Pogonophryne</taxon>
    </lineage>
</organism>
<reference evidence="6" key="1">
    <citation type="submission" date="2022-11" db="EMBL/GenBank/DDBJ databases">
        <title>Chromosome-level genome of Pogonophryne albipinna.</title>
        <authorList>
            <person name="Jo E."/>
        </authorList>
    </citation>
    <scope>NUCLEOTIDE SEQUENCE</scope>
    <source>
        <strain evidence="6">SGF0006</strain>
        <tissue evidence="6">Muscle</tissue>
    </source>
</reference>
<accession>A0AAD6ASK1</accession>
<dbReference type="GO" id="GO:0022857">
    <property type="term" value="F:transmembrane transporter activity"/>
    <property type="evidence" value="ECO:0007669"/>
    <property type="project" value="InterPro"/>
</dbReference>
<protein>
    <submittedName>
        <fullName evidence="6">Uncharacterized protein</fullName>
    </submittedName>
</protein>
<evidence type="ECO:0000256" key="5">
    <source>
        <dbReference type="SAM" id="Phobius"/>
    </source>
</evidence>
<keyword evidence="7" id="KW-1185">Reference proteome</keyword>
<evidence type="ECO:0000256" key="4">
    <source>
        <dbReference type="ARBA" id="ARBA00023136"/>
    </source>
</evidence>
<dbReference type="Proteomes" id="UP001219934">
    <property type="component" value="Unassembled WGS sequence"/>
</dbReference>
<dbReference type="GO" id="GO:0016020">
    <property type="term" value="C:membrane"/>
    <property type="evidence" value="ECO:0007669"/>
    <property type="project" value="UniProtKB-SubCell"/>
</dbReference>
<dbReference type="AlphaFoldDB" id="A0AAD6ASK1"/>
<dbReference type="SUPFAM" id="SSF103473">
    <property type="entry name" value="MFS general substrate transporter"/>
    <property type="match status" value="1"/>
</dbReference>
<proteinExistence type="predicted"/>
<evidence type="ECO:0000256" key="3">
    <source>
        <dbReference type="ARBA" id="ARBA00022989"/>
    </source>
</evidence>
<feature type="transmembrane region" description="Helical" evidence="5">
    <location>
        <begin position="128"/>
        <end position="149"/>
    </location>
</feature>
<keyword evidence="3 5" id="KW-1133">Transmembrane helix</keyword>
<comment type="caution">
    <text evidence="6">The sequence shown here is derived from an EMBL/GenBank/DDBJ whole genome shotgun (WGS) entry which is preliminary data.</text>
</comment>
<dbReference type="Gene3D" id="1.10.286.90">
    <property type="entry name" value="MFS transporter, transmembrane helix TM10b"/>
    <property type="match status" value="1"/>
</dbReference>
<evidence type="ECO:0000256" key="2">
    <source>
        <dbReference type="ARBA" id="ARBA00022692"/>
    </source>
</evidence>
<evidence type="ECO:0000256" key="1">
    <source>
        <dbReference type="ARBA" id="ARBA00004141"/>
    </source>
</evidence>
<feature type="transmembrane region" description="Helical" evidence="5">
    <location>
        <begin position="156"/>
        <end position="176"/>
    </location>
</feature>
<feature type="transmembrane region" description="Helical" evidence="5">
    <location>
        <begin position="90"/>
        <end position="116"/>
    </location>
</feature>
<keyword evidence="2 5" id="KW-0812">Transmembrane</keyword>
<gene>
    <name evidence="6" type="ORF">JOQ06_019076</name>
</gene>
<dbReference type="Pfam" id="PF00083">
    <property type="entry name" value="Sugar_tr"/>
    <property type="match status" value="1"/>
</dbReference>
<dbReference type="InterPro" id="IPR036259">
    <property type="entry name" value="MFS_trans_sf"/>
</dbReference>
<keyword evidence="4 5" id="KW-0472">Membrane</keyword>
<dbReference type="InterPro" id="IPR005828">
    <property type="entry name" value="MFS_sugar_transport-like"/>
</dbReference>
<dbReference type="PANTHER" id="PTHR24064">
    <property type="entry name" value="SOLUTE CARRIER FAMILY 22 MEMBER"/>
    <property type="match status" value="1"/>
</dbReference>
<comment type="subcellular location">
    <subcellularLocation>
        <location evidence="1">Membrane</location>
        <topology evidence="1">Multi-pass membrane protein</topology>
    </subcellularLocation>
</comment>
<sequence>MATAITNNKKTKVEAPACSNKRFIPESPRWLITQGRVEEADAIVREAARKNKIEAPAVIFKESEASAQFKKYTMLDILKSKKIRCITLMYLQYVALALEMTGKFGFTMAFSIVYIYTAEVYPTVLRNVGMGMCSSAARIGSITAPYVIYLGSYNKALPYILMGSLTISSSVVNLFLPETLNRDLPETVEQMQECQGLCNGLKKRKYLEDEGRKNLPIQREVRQDLQAGL</sequence>
<dbReference type="Gene3D" id="1.20.1250.20">
    <property type="entry name" value="MFS general substrate transporter like domains"/>
    <property type="match status" value="1"/>
</dbReference>
<name>A0AAD6ASK1_9TELE</name>
<dbReference type="EMBL" id="JAPTMU010000016">
    <property type="protein sequence ID" value="KAJ4930062.1"/>
    <property type="molecule type" value="Genomic_DNA"/>
</dbReference>
<evidence type="ECO:0000313" key="6">
    <source>
        <dbReference type="EMBL" id="KAJ4930062.1"/>
    </source>
</evidence>
<evidence type="ECO:0000313" key="7">
    <source>
        <dbReference type="Proteomes" id="UP001219934"/>
    </source>
</evidence>